<proteinExistence type="predicted"/>
<keyword evidence="1" id="KW-0479">Metal-binding</keyword>
<evidence type="ECO:0000256" key="1">
    <source>
        <dbReference type="ARBA" id="ARBA00022723"/>
    </source>
</evidence>
<evidence type="ECO:0000313" key="7">
    <source>
        <dbReference type="EMBL" id="GLW67664.1"/>
    </source>
</evidence>
<feature type="zinc finger region" description="dksA C4-type" evidence="4">
    <location>
        <begin position="96"/>
        <end position="120"/>
    </location>
</feature>
<keyword evidence="3" id="KW-0862">Zinc</keyword>
<dbReference type="PANTHER" id="PTHR33823">
    <property type="entry name" value="RNA POLYMERASE-BINDING TRANSCRIPTION FACTOR DKSA-RELATED"/>
    <property type="match status" value="1"/>
</dbReference>
<dbReference type="RefSeq" id="WP_067918111.1">
    <property type="nucleotide sequence ID" value="NZ_BSRZ01000031.1"/>
</dbReference>
<keyword evidence="2" id="KW-0863">Zinc-finger</keyword>
<evidence type="ECO:0000256" key="4">
    <source>
        <dbReference type="PROSITE-ProRule" id="PRU00510"/>
    </source>
</evidence>
<name>A0A9W6Q0D8_9ACTN</name>
<dbReference type="PROSITE" id="PS01102">
    <property type="entry name" value="ZF_DKSA_1"/>
    <property type="match status" value="1"/>
</dbReference>
<keyword evidence="8" id="KW-1185">Reference proteome</keyword>
<dbReference type="SUPFAM" id="SSF57716">
    <property type="entry name" value="Glucocorticoid receptor-like (DNA-binding domain)"/>
    <property type="match status" value="1"/>
</dbReference>
<dbReference type="Proteomes" id="UP001165124">
    <property type="component" value="Unassembled WGS sequence"/>
</dbReference>
<dbReference type="EMBL" id="BSRZ01000031">
    <property type="protein sequence ID" value="GLW67664.1"/>
    <property type="molecule type" value="Genomic_DNA"/>
</dbReference>
<evidence type="ECO:0000256" key="5">
    <source>
        <dbReference type="SAM" id="MobiDB-lite"/>
    </source>
</evidence>
<dbReference type="PROSITE" id="PS51128">
    <property type="entry name" value="ZF_DKSA_2"/>
    <property type="match status" value="1"/>
</dbReference>
<feature type="compositionally biased region" description="Low complexity" evidence="5">
    <location>
        <begin position="19"/>
        <end position="31"/>
    </location>
</feature>
<organism evidence="7 8">
    <name type="scientific">Actinomadura rubrobrunea</name>
    <dbReference type="NCBI Taxonomy" id="115335"/>
    <lineage>
        <taxon>Bacteria</taxon>
        <taxon>Bacillati</taxon>
        <taxon>Actinomycetota</taxon>
        <taxon>Actinomycetes</taxon>
        <taxon>Streptosporangiales</taxon>
        <taxon>Thermomonosporaceae</taxon>
        <taxon>Actinomadura</taxon>
    </lineage>
</organism>
<feature type="domain" description="Zinc finger DksA/TraR C4-type" evidence="6">
    <location>
        <begin position="91"/>
        <end position="124"/>
    </location>
</feature>
<gene>
    <name evidence="7" type="ORF">Arub01_59070</name>
</gene>
<dbReference type="PANTHER" id="PTHR33823:SF4">
    <property type="entry name" value="GENERAL STRESS PROTEIN 16O"/>
    <property type="match status" value="1"/>
</dbReference>
<comment type="caution">
    <text evidence="7">The sequence shown here is derived from an EMBL/GenBank/DDBJ whole genome shotgun (WGS) entry which is preliminary data.</text>
</comment>
<accession>A0A9W6Q0D8</accession>
<sequence>MTASGAVRGTVGGPPPRPASAGRGPENAAARQARERLERQRRTRTAQLLIIEHEAEKRFGRNARESVLARCDTLRLTLREIEAALGRVDAGTYGRCEDCGEPIGRARLEILPYARRCVMCQQRRRQPGP</sequence>
<evidence type="ECO:0000259" key="6">
    <source>
        <dbReference type="Pfam" id="PF01258"/>
    </source>
</evidence>
<protein>
    <recommendedName>
        <fullName evidence="6">Zinc finger DksA/TraR C4-type domain-containing protein</fullName>
    </recommendedName>
</protein>
<dbReference type="InterPro" id="IPR020458">
    <property type="entry name" value="Znf_DskA_TraR_CS"/>
</dbReference>
<reference evidence="7" key="1">
    <citation type="submission" date="2023-02" db="EMBL/GenBank/DDBJ databases">
        <title>Actinomadura rubrobrunea NBRC 14622.</title>
        <authorList>
            <person name="Ichikawa N."/>
            <person name="Sato H."/>
            <person name="Tonouchi N."/>
        </authorList>
    </citation>
    <scope>NUCLEOTIDE SEQUENCE</scope>
    <source>
        <strain evidence="7">NBRC 14622</strain>
    </source>
</reference>
<dbReference type="Gene3D" id="1.20.120.910">
    <property type="entry name" value="DksA, coiled-coil domain"/>
    <property type="match status" value="1"/>
</dbReference>
<evidence type="ECO:0000256" key="2">
    <source>
        <dbReference type="ARBA" id="ARBA00022771"/>
    </source>
</evidence>
<dbReference type="Pfam" id="PF01258">
    <property type="entry name" value="zf-dskA_traR"/>
    <property type="match status" value="1"/>
</dbReference>
<dbReference type="InterPro" id="IPR000962">
    <property type="entry name" value="Znf_DskA_TraR"/>
</dbReference>
<dbReference type="AlphaFoldDB" id="A0A9W6Q0D8"/>
<evidence type="ECO:0000256" key="3">
    <source>
        <dbReference type="ARBA" id="ARBA00022833"/>
    </source>
</evidence>
<feature type="region of interest" description="Disordered" evidence="5">
    <location>
        <begin position="1"/>
        <end position="42"/>
    </location>
</feature>
<dbReference type="GO" id="GO:0008270">
    <property type="term" value="F:zinc ion binding"/>
    <property type="evidence" value="ECO:0007669"/>
    <property type="project" value="UniProtKB-KW"/>
</dbReference>
<evidence type="ECO:0000313" key="8">
    <source>
        <dbReference type="Proteomes" id="UP001165124"/>
    </source>
</evidence>